<evidence type="ECO:0000313" key="6">
    <source>
        <dbReference type="Proteomes" id="UP000295433"/>
    </source>
</evidence>
<dbReference type="PANTHER" id="PTHR11328">
    <property type="entry name" value="MAJOR FACILITATOR SUPERFAMILY DOMAIN-CONTAINING PROTEIN"/>
    <property type="match status" value="1"/>
</dbReference>
<feature type="transmembrane region" description="Helical" evidence="4">
    <location>
        <begin position="178"/>
        <end position="198"/>
    </location>
</feature>
<protein>
    <submittedName>
        <fullName evidence="5">GPH family glycoside/pentoside/hexuronide:cation symporter</fullName>
    </submittedName>
</protein>
<dbReference type="GO" id="GO:0005886">
    <property type="term" value="C:plasma membrane"/>
    <property type="evidence" value="ECO:0007669"/>
    <property type="project" value="TreeGrafter"/>
</dbReference>
<evidence type="ECO:0000256" key="4">
    <source>
        <dbReference type="SAM" id="Phobius"/>
    </source>
</evidence>
<dbReference type="InterPro" id="IPR001927">
    <property type="entry name" value="Na/Gal_symport"/>
</dbReference>
<dbReference type="RefSeq" id="WP_132452168.1">
    <property type="nucleotide sequence ID" value="NZ_JAWIZJ010000001.1"/>
</dbReference>
<keyword evidence="4" id="KW-0812">Transmembrane</keyword>
<feature type="transmembrane region" description="Helical" evidence="4">
    <location>
        <begin position="265"/>
        <end position="286"/>
    </location>
</feature>
<dbReference type="AlphaFoldDB" id="A0A4R3VV75"/>
<feature type="transmembrane region" description="Helical" evidence="4">
    <location>
        <begin position="227"/>
        <end position="253"/>
    </location>
</feature>
<dbReference type="CDD" id="cd17332">
    <property type="entry name" value="MFS_MelB_like"/>
    <property type="match status" value="1"/>
</dbReference>
<dbReference type="Gene3D" id="1.20.1250.20">
    <property type="entry name" value="MFS general substrate transporter like domains"/>
    <property type="match status" value="1"/>
</dbReference>
<evidence type="ECO:0000256" key="3">
    <source>
        <dbReference type="ARBA" id="ARBA00022847"/>
    </source>
</evidence>
<dbReference type="EMBL" id="SMBY01000001">
    <property type="protein sequence ID" value="TCV08573.1"/>
    <property type="molecule type" value="Genomic_DNA"/>
</dbReference>
<dbReference type="GO" id="GO:0008643">
    <property type="term" value="P:carbohydrate transport"/>
    <property type="evidence" value="ECO:0007669"/>
    <property type="project" value="InterPro"/>
</dbReference>
<feature type="transmembrane region" description="Helical" evidence="4">
    <location>
        <begin position="293"/>
        <end position="311"/>
    </location>
</feature>
<keyword evidence="6" id="KW-1185">Reference proteome</keyword>
<evidence type="ECO:0000256" key="1">
    <source>
        <dbReference type="ARBA" id="ARBA00009617"/>
    </source>
</evidence>
<comment type="caution">
    <text evidence="5">The sequence shown here is derived from an EMBL/GenBank/DDBJ whole genome shotgun (WGS) entry which is preliminary data.</text>
</comment>
<feature type="transmembrane region" description="Helical" evidence="4">
    <location>
        <begin position="108"/>
        <end position="131"/>
    </location>
</feature>
<dbReference type="OrthoDB" id="181905at2"/>
<sequence>MKLTIREKGCFGVGAFSKDIFSVVITSYLMVFYTDVFGLSASLAGMVLMITRLIDALSNPVLGSLMDRTSTRWGRFRPYLFVVPIPFCIFTILTFWTPDLSVGMKFIYALITFNIAGLCFTCIDVAIWGLVPNLTRDGEERSQLIALSRAFSNLAGMVFAPVVIPLVIFFGGGNDAHGWLWLGVVVGILSILFSWMLFFNTREIHRTTAVESPPFAKAIRQVFRNPAVGCVVLAMTTFGLGVGLQNAVGIYYMKYYLRLPDAIPIYIFMSYSCKVIGALIAPLAIARLGNCRSAFATFAIMGGISLCMIFAPIAYPIVYFALAALFALGIGILLVAITGMMAETSDRIEAVSGQRNDGMLFSLNALSMQTGFALSGALAGFILQLSGYVPNQPVQSDSSLAAINFIRCLGPALFCFMVLFAFRLYPAGNGKISPCGDEMPDASSPR</sequence>
<reference evidence="5 6" key="1">
    <citation type="submission" date="2019-03" db="EMBL/GenBank/DDBJ databases">
        <title>Genomic Encyclopedia of Type Strains, Phase IV (KMG-IV): sequencing the most valuable type-strain genomes for metagenomic binning, comparative biology and taxonomic classification.</title>
        <authorList>
            <person name="Goeker M."/>
        </authorList>
    </citation>
    <scope>NUCLEOTIDE SEQUENCE [LARGE SCALE GENOMIC DNA]</scope>
    <source>
        <strain evidence="5 6">DSM 16730</strain>
    </source>
</reference>
<accession>A0A4R3VV75</accession>
<evidence type="ECO:0000313" key="5">
    <source>
        <dbReference type="EMBL" id="TCV08573.1"/>
    </source>
</evidence>
<feature type="transmembrane region" description="Helical" evidence="4">
    <location>
        <begin position="317"/>
        <end position="337"/>
    </location>
</feature>
<organism evidence="5 6">
    <name type="scientific">Samsonia erythrinae</name>
    <dbReference type="NCBI Taxonomy" id="160434"/>
    <lineage>
        <taxon>Bacteria</taxon>
        <taxon>Pseudomonadati</taxon>
        <taxon>Pseudomonadota</taxon>
        <taxon>Gammaproteobacteria</taxon>
        <taxon>Enterobacterales</taxon>
        <taxon>Pectobacteriaceae</taxon>
        <taxon>Samsonia</taxon>
    </lineage>
</organism>
<dbReference type="SUPFAM" id="SSF103473">
    <property type="entry name" value="MFS general substrate transporter"/>
    <property type="match status" value="1"/>
</dbReference>
<keyword evidence="4" id="KW-1133">Transmembrane helix</keyword>
<dbReference type="NCBIfam" id="TIGR00792">
    <property type="entry name" value="gph"/>
    <property type="match status" value="1"/>
</dbReference>
<dbReference type="PANTHER" id="PTHR11328:SF36">
    <property type="entry name" value="MELIBIOSE PERMEASE"/>
    <property type="match status" value="1"/>
</dbReference>
<proteinExistence type="inferred from homology"/>
<gene>
    <name evidence="5" type="ORF">EDC54_10173</name>
</gene>
<dbReference type="GO" id="GO:0015293">
    <property type="term" value="F:symporter activity"/>
    <property type="evidence" value="ECO:0007669"/>
    <property type="project" value="UniProtKB-KW"/>
</dbReference>
<dbReference type="InterPro" id="IPR039672">
    <property type="entry name" value="MFS_2"/>
</dbReference>
<feature type="transmembrane region" description="Helical" evidence="4">
    <location>
        <begin position="151"/>
        <end position="172"/>
    </location>
</feature>
<feature type="transmembrane region" description="Helical" evidence="4">
    <location>
        <begin position="78"/>
        <end position="96"/>
    </location>
</feature>
<dbReference type="Proteomes" id="UP000295433">
    <property type="component" value="Unassembled WGS sequence"/>
</dbReference>
<name>A0A4R3VV75_9GAMM</name>
<keyword evidence="2" id="KW-0813">Transport</keyword>
<evidence type="ECO:0000256" key="2">
    <source>
        <dbReference type="ARBA" id="ARBA00022448"/>
    </source>
</evidence>
<feature type="transmembrane region" description="Helical" evidence="4">
    <location>
        <begin position="402"/>
        <end position="422"/>
    </location>
</feature>
<keyword evidence="4" id="KW-0472">Membrane</keyword>
<feature type="transmembrane region" description="Helical" evidence="4">
    <location>
        <begin position="37"/>
        <end position="57"/>
    </location>
</feature>
<dbReference type="GO" id="GO:0006814">
    <property type="term" value="P:sodium ion transport"/>
    <property type="evidence" value="ECO:0007669"/>
    <property type="project" value="InterPro"/>
</dbReference>
<keyword evidence="3" id="KW-0769">Symport</keyword>
<feature type="transmembrane region" description="Helical" evidence="4">
    <location>
        <begin position="358"/>
        <end position="382"/>
    </location>
</feature>
<feature type="transmembrane region" description="Helical" evidence="4">
    <location>
        <begin position="12"/>
        <end position="31"/>
    </location>
</feature>
<dbReference type="Pfam" id="PF13347">
    <property type="entry name" value="MFS_2"/>
    <property type="match status" value="1"/>
</dbReference>
<comment type="similarity">
    <text evidence="1">Belongs to the sodium:galactoside symporter (TC 2.A.2) family.</text>
</comment>
<dbReference type="InterPro" id="IPR036259">
    <property type="entry name" value="MFS_trans_sf"/>
</dbReference>